<dbReference type="Gene3D" id="3.40.50.150">
    <property type="entry name" value="Vaccinia Virus protein VP39"/>
    <property type="match status" value="1"/>
</dbReference>
<dbReference type="GO" id="GO:0032259">
    <property type="term" value="P:methylation"/>
    <property type="evidence" value="ECO:0007669"/>
    <property type="project" value="UniProtKB-KW"/>
</dbReference>
<proteinExistence type="predicted"/>
<dbReference type="GO" id="GO:0008757">
    <property type="term" value="F:S-adenosylmethionine-dependent methyltransferase activity"/>
    <property type="evidence" value="ECO:0007669"/>
    <property type="project" value="InterPro"/>
</dbReference>
<evidence type="ECO:0000259" key="5">
    <source>
        <dbReference type="PROSITE" id="PS50123"/>
    </source>
</evidence>
<protein>
    <submittedName>
        <fullName evidence="6">CheR-type MCP methyltransferase</fullName>
    </submittedName>
</protein>
<dbReference type="SMART" id="SM00028">
    <property type="entry name" value="TPR"/>
    <property type="match status" value="2"/>
</dbReference>
<feature type="domain" description="CheR-type methyltransferase" evidence="5">
    <location>
        <begin position="1"/>
        <end position="240"/>
    </location>
</feature>
<gene>
    <name evidence="6" type="ORF">THII_1926</name>
</gene>
<dbReference type="AlphaFoldDB" id="A0A090AE31"/>
<keyword evidence="4" id="KW-0802">TPR repeat</keyword>
<dbReference type="InterPro" id="IPR011990">
    <property type="entry name" value="TPR-like_helical_dom_sf"/>
</dbReference>
<keyword evidence="2 6" id="KW-0808">Transferase</keyword>
<name>A0A090AE31_9GAMM</name>
<sequence>MSQQQIEWLLAKKIGLSAQIVGSKMIAQAIQTRMAQCGLTDKQTYWQLLQSTATEWEKLLAMVVVPETWFFRNQSAFTFINQYVKSTWLSQPKPLRVLSIPCSTGEEPYSIAITLLEAGLSIHQFQIDAVDISQPALEQAQQGLYPPTAFRGQIDRTLQQRYFASTPAGYQIRADVQSAVRFMKGNLLDSQWLPVANPYDLVFCRNLLIYWEEPARKIGIKQLKRLLSNRGILLVGHAEANYFYQHGFEKNDSVGAFSCRNSPPSPDKPAKLDSAVKPTNLTHPPFSHVVSTPRAKPVSATVNQTQPIHPVNNAEFHSAETQLAEDWLSIAQQAADRGQLKPAFNLCKKCLAKQLDHVPAYFLMGIICQALGWNSQAEDYFNKTVYLEPNHTEALNHLAGLVEYRGDKKQALHLRRRVQRIRQRG</sequence>
<dbReference type="SUPFAM" id="SSF53335">
    <property type="entry name" value="S-adenosyl-L-methionine-dependent methyltransferases"/>
    <property type="match status" value="1"/>
</dbReference>
<dbReference type="OrthoDB" id="9816309at2"/>
<evidence type="ECO:0000256" key="3">
    <source>
        <dbReference type="ARBA" id="ARBA00022691"/>
    </source>
</evidence>
<reference evidence="6 7" key="1">
    <citation type="journal article" date="2014" name="ISME J.">
        <title>Ecophysiology of Thioploca ingrica as revealed by the complete genome sequence supplemented with proteomic evidence.</title>
        <authorList>
            <person name="Kojima H."/>
            <person name="Ogura Y."/>
            <person name="Yamamoto N."/>
            <person name="Togashi T."/>
            <person name="Mori H."/>
            <person name="Watanabe T."/>
            <person name="Nemoto F."/>
            <person name="Kurokawa K."/>
            <person name="Hayashi T."/>
            <person name="Fukui M."/>
        </authorList>
    </citation>
    <scope>NUCLEOTIDE SEQUENCE [LARGE SCALE GENOMIC DNA]</scope>
</reference>
<keyword evidence="7" id="KW-1185">Reference proteome</keyword>
<evidence type="ECO:0000256" key="2">
    <source>
        <dbReference type="ARBA" id="ARBA00022679"/>
    </source>
</evidence>
<dbReference type="PANTHER" id="PTHR24422:SF19">
    <property type="entry name" value="CHEMOTAXIS PROTEIN METHYLTRANSFERASE"/>
    <property type="match status" value="1"/>
</dbReference>
<evidence type="ECO:0000313" key="7">
    <source>
        <dbReference type="Proteomes" id="UP000031623"/>
    </source>
</evidence>
<accession>A0A090AE31</accession>
<dbReference type="InterPro" id="IPR019734">
    <property type="entry name" value="TPR_rpt"/>
</dbReference>
<dbReference type="InterPro" id="IPR022642">
    <property type="entry name" value="CheR_C"/>
</dbReference>
<dbReference type="InterPro" id="IPR029063">
    <property type="entry name" value="SAM-dependent_MTases_sf"/>
</dbReference>
<feature type="repeat" description="TPR" evidence="4">
    <location>
        <begin position="358"/>
        <end position="391"/>
    </location>
</feature>
<dbReference type="PROSITE" id="PS50123">
    <property type="entry name" value="CHER"/>
    <property type="match status" value="1"/>
</dbReference>
<evidence type="ECO:0000256" key="4">
    <source>
        <dbReference type="PROSITE-ProRule" id="PRU00339"/>
    </source>
</evidence>
<dbReference type="SMART" id="SM00138">
    <property type="entry name" value="MeTrc"/>
    <property type="match status" value="1"/>
</dbReference>
<keyword evidence="1 6" id="KW-0489">Methyltransferase</keyword>
<dbReference type="PROSITE" id="PS50005">
    <property type="entry name" value="TPR"/>
    <property type="match status" value="1"/>
</dbReference>
<dbReference type="InterPro" id="IPR050903">
    <property type="entry name" value="Bact_Chemotaxis_MeTrfase"/>
</dbReference>
<organism evidence="6 7">
    <name type="scientific">Thioploca ingrica</name>
    <dbReference type="NCBI Taxonomy" id="40754"/>
    <lineage>
        <taxon>Bacteria</taxon>
        <taxon>Pseudomonadati</taxon>
        <taxon>Pseudomonadota</taxon>
        <taxon>Gammaproteobacteria</taxon>
        <taxon>Thiotrichales</taxon>
        <taxon>Thiotrichaceae</taxon>
        <taxon>Thioploca</taxon>
    </lineage>
</organism>
<dbReference type="PANTHER" id="PTHR24422">
    <property type="entry name" value="CHEMOTAXIS PROTEIN METHYLTRANSFERASE"/>
    <property type="match status" value="1"/>
</dbReference>
<dbReference type="PRINTS" id="PR00996">
    <property type="entry name" value="CHERMTFRASE"/>
</dbReference>
<dbReference type="SUPFAM" id="SSF48452">
    <property type="entry name" value="TPR-like"/>
    <property type="match status" value="1"/>
</dbReference>
<keyword evidence="3" id="KW-0949">S-adenosyl-L-methionine</keyword>
<evidence type="ECO:0000313" key="6">
    <source>
        <dbReference type="EMBL" id="BAP56223.1"/>
    </source>
</evidence>
<dbReference type="HOGENOM" id="CLU_025854_4_0_6"/>
<dbReference type="STRING" id="40754.THII_1926"/>
<dbReference type="Gene3D" id="1.25.40.10">
    <property type="entry name" value="Tetratricopeptide repeat domain"/>
    <property type="match status" value="1"/>
</dbReference>
<dbReference type="Pfam" id="PF01739">
    <property type="entry name" value="CheR"/>
    <property type="match status" value="1"/>
</dbReference>
<dbReference type="CDD" id="cd02440">
    <property type="entry name" value="AdoMet_MTases"/>
    <property type="match status" value="1"/>
</dbReference>
<dbReference type="KEGG" id="tig:THII_1926"/>
<evidence type="ECO:0000256" key="1">
    <source>
        <dbReference type="ARBA" id="ARBA00022603"/>
    </source>
</evidence>
<dbReference type="Proteomes" id="UP000031623">
    <property type="component" value="Chromosome"/>
</dbReference>
<dbReference type="InterPro" id="IPR000780">
    <property type="entry name" value="CheR_MeTrfase"/>
</dbReference>
<dbReference type="EMBL" id="AP014633">
    <property type="protein sequence ID" value="BAP56223.1"/>
    <property type="molecule type" value="Genomic_DNA"/>
</dbReference>